<keyword evidence="2" id="KW-1185">Reference proteome</keyword>
<dbReference type="KEGG" id="sliu:111359080"/>
<evidence type="ECO:0000313" key="3">
    <source>
        <dbReference type="RefSeq" id="XP_022830288.1"/>
    </source>
</evidence>
<dbReference type="RefSeq" id="XP_022830288.1">
    <property type="nucleotide sequence ID" value="XM_022974520.1"/>
</dbReference>
<dbReference type="Proteomes" id="UP000301870">
    <property type="component" value="Chromosome 28"/>
</dbReference>
<organism evidence="2 3">
    <name type="scientific">Spodoptera litura</name>
    <name type="common">Asian cotton leafworm</name>
    <dbReference type="NCBI Taxonomy" id="69820"/>
    <lineage>
        <taxon>Eukaryota</taxon>
        <taxon>Metazoa</taxon>
        <taxon>Ecdysozoa</taxon>
        <taxon>Arthropoda</taxon>
        <taxon>Hexapoda</taxon>
        <taxon>Insecta</taxon>
        <taxon>Pterygota</taxon>
        <taxon>Neoptera</taxon>
        <taxon>Endopterygota</taxon>
        <taxon>Lepidoptera</taxon>
        <taxon>Glossata</taxon>
        <taxon>Ditrysia</taxon>
        <taxon>Noctuoidea</taxon>
        <taxon>Noctuidae</taxon>
        <taxon>Amphipyrinae</taxon>
        <taxon>Spodoptera</taxon>
    </lineage>
</organism>
<feature type="signal peptide" evidence="1">
    <location>
        <begin position="1"/>
        <end position="23"/>
    </location>
</feature>
<protein>
    <submittedName>
        <fullName evidence="3">Uncharacterized protein LOC111359080</fullName>
    </submittedName>
</protein>
<dbReference type="GeneID" id="111359080"/>
<reference evidence="3" key="1">
    <citation type="submission" date="2025-08" db="UniProtKB">
        <authorList>
            <consortium name="RefSeq"/>
        </authorList>
    </citation>
    <scope>IDENTIFICATION</scope>
    <source>
        <strain evidence="3">Ishihara</strain>
        <tissue evidence="3">Whole body</tissue>
    </source>
</reference>
<sequence>MKNFYLIFLVALIIINQSDEAKARQLRYLMLTRNGEETEKEHESTEAVKMYESTTQIDVDIQDNQAIQNLPKTKNGHKTQINTETQQSKQIPLNEFENLKVNEEVVTLSNVSNKQYEQPASVIQAVPIQEPDYHKKIFGQDLNHQKSYIQPTSTHRPQANNPLMFTRLNDVSFPHGRYDYNYNQGYPNIKPIAIPRGIYLQKGFGQQHMPPRGLIQPLLTEPIYSDHHIIERTCGSSSC</sequence>
<gene>
    <name evidence="3" type="primary">LOC111359080</name>
</gene>
<feature type="chain" id="PRO_5039906981" evidence="1">
    <location>
        <begin position="24"/>
        <end position="239"/>
    </location>
</feature>
<name>A0A9J7EGW3_SPOLT</name>
<dbReference type="AlphaFoldDB" id="A0A9J7EGW3"/>
<keyword evidence="1" id="KW-0732">Signal</keyword>
<accession>A0A9J7EGW3</accession>
<proteinExistence type="predicted"/>
<evidence type="ECO:0000256" key="1">
    <source>
        <dbReference type="SAM" id="SignalP"/>
    </source>
</evidence>
<evidence type="ECO:0000313" key="2">
    <source>
        <dbReference type="Proteomes" id="UP000301870"/>
    </source>
</evidence>